<dbReference type="InterPro" id="IPR023213">
    <property type="entry name" value="CAT-like_dom_sf"/>
</dbReference>
<comment type="caution">
    <text evidence="1">The sequence shown here is derived from an EMBL/GenBank/DDBJ whole genome shotgun (WGS) entry which is preliminary data.</text>
</comment>
<organism evidence="1 2">
    <name type="scientific">Waterburya agarophytonicola KI4</name>
    <dbReference type="NCBI Taxonomy" id="2874699"/>
    <lineage>
        <taxon>Bacteria</taxon>
        <taxon>Bacillati</taxon>
        <taxon>Cyanobacteriota</taxon>
        <taxon>Cyanophyceae</taxon>
        <taxon>Pleurocapsales</taxon>
        <taxon>Hyellaceae</taxon>
        <taxon>Waterburya</taxon>
        <taxon>Waterburya agarophytonicola</taxon>
    </lineage>
</organism>
<dbReference type="GO" id="GO:0016746">
    <property type="term" value="F:acyltransferase activity"/>
    <property type="evidence" value="ECO:0007669"/>
    <property type="project" value="InterPro"/>
</dbReference>
<sequence length="186" mass="20584">MHLLFSDSLFKNTSHYGCKKDLKSNHQYFLGVIQPPCLSSPQSSFSIFLFNKEIPKAIAVTLKNHPVVNASYTADAISYNSEINVAVAVAMPDLQEKLSKDIADISWQELLPHAKRDAIIIVEPGLDLSEVAVAIAQDNTASVQNWIANKSIAKPTADRLSQWNDNPQTQFIALIVQPFVVVQESH</sequence>
<evidence type="ECO:0000313" key="2">
    <source>
        <dbReference type="Proteomes" id="UP000729733"/>
    </source>
</evidence>
<dbReference type="SUPFAM" id="SSF52777">
    <property type="entry name" value="CoA-dependent acyltransferases"/>
    <property type="match status" value="1"/>
</dbReference>
<dbReference type="AlphaFoldDB" id="A0A964BSZ2"/>
<evidence type="ECO:0000313" key="1">
    <source>
        <dbReference type="EMBL" id="MCC0178266.1"/>
    </source>
</evidence>
<dbReference type="Proteomes" id="UP000729733">
    <property type="component" value="Unassembled WGS sequence"/>
</dbReference>
<keyword evidence="2" id="KW-1185">Reference proteome</keyword>
<dbReference type="EMBL" id="JADWDC010000039">
    <property type="protein sequence ID" value="MCC0178266.1"/>
    <property type="molecule type" value="Genomic_DNA"/>
</dbReference>
<accession>A0A964BSZ2</accession>
<protein>
    <submittedName>
        <fullName evidence="1">DUF2288 family protein</fullName>
    </submittedName>
</protein>
<gene>
    <name evidence="1" type="ORF">I4641_14895</name>
</gene>
<dbReference type="Pfam" id="PF10052">
    <property type="entry name" value="DUF2288"/>
    <property type="match status" value="1"/>
</dbReference>
<proteinExistence type="predicted"/>
<name>A0A964BSZ2_9CYAN</name>
<dbReference type="Gene3D" id="3.30.559.10">
    <property type="entry name" value="Chloramphenicol acetyltransferase-like domain"/>
    <property type="match status" value="1"/>
</dbReference>
<dbReference type="InterPro" id="IPR018741">
    <property type="entry name" value="DUF2288"/>
</dbReference>
<reference evidence="1" key="1">
    <citation type="journal article" date="2021" name="Antonie Van Leeuwenhoek">
        <title>Draft genome and description of Waterburya agarophytonicola gen. nov. sp. nov. (Pleurocapsales, Cyanobacteria): a seaweed symbiont.</title>
        <authorList>
            <person name="Bonthond G."/>
            <person name="Shalygin S."/>
            <person name="Bayer T."/>
            <person name="Weinberger F."/>
        </authorList>
    </citation>
    <scope>NUCLEOTIDE SEQUENCE</scope>
    <source>
        <strain evidence="1">KI4</strain>
    </source>
</reference>